<proteinExistence type="inferred from homology"/>
<feature type="transmembrane region" description="Helical" evidence="6">
    <location>
        <begin position="72"/>
        <end position="91"/>
    </location>
</feature>
<dbReference type="InterPro" id="IPR050638">
    <property type="entry name" value="AA-Vitamin_Transporters"/>
</dbReference>
<feature type="transmembrane region" description="Helical" evidence="6">
    <location>
        <begin position="245"/>
        <end position="264"/>
    </location>
</feature>
<dbReference type="InterPro" id="IPR037185">
    <property type="entry name" value="EmrE-like"/>
</dbReference>
<keyword evidence="5 6" id="KW-0472">Membrane</keyword>
<keyword evidence="9" id="KW-1185">Reference proteome</keyword>
<evidence type="ECO:0000256" key="4">
    <source>
        <dbReference type="ARBA" id="ARBA00022989"/>
    </source>
</evidence>
<organism evidence="8 9">
    <name type="scientific">Knoellia aerolata DSM 18566</name>
    <dbReference type="NCBI Taxonomy" id="1385519"/>
    <lineage>
        <taxon>Bacteria</taxon>
        <taxon>Bacillati</taxon>
        <taxon>Actinomycetota</taxon>
        <taxon>Actinomycetes</taxon>
        <taxon>Micrococcales</taxon>
        <taxon>Intrasporangiaceae</taxon>
        <taxon>Knoellia</taxon>
    </lineage>
</organism>
<dbReference type="Proteomes" id="UP000030013">
    <property type="component" value="Unassembled WGS sequence"/>
</dbReference>
<dbReference type="AlphaFoldDB" id="A0A0A0JUS9"/>
<keyword evidence="4 6" id="KW-1133">Transmembrane helix</keyword>
<dbReference type="GO" id="GO:0016020">
    <property type="term" value="C:membrane"/>
    <property type="evidence" value="ECO:0007669"/>
    <property type="project" value="UniProtKB-SubCell"/>
</dbReference>
<evidence type="ECO:0000313" key="9">
    <source>
        <dbReference type="Proteomes" id="UP000030013"/>
    </source>
</evidence>
<dbReference type="SUPFAM" id="SSF103481">
    <property type="entry name" value="Multidrug resistance efflux transporter EmrE"/>
    <property type="match status" value="2"/>
</dbReference>
<evidence type="ECO:0000256" key="2">
    <source>
        <dbReference type="ARBA" id="ARBA00007362"/>
    </source>
</evidence>
<dbReference type="PANTHER" id="PTHR32322:SF2">
    <property type="entry name" value="EAMA DOMAIN-CONTAINING PROTEIN"/>
    <property type="match status" value="1"/>
</dbReference>
<feature type="transmembrane region" description="Helical" evidence="6">
    <location>
        <begin position="125"/>
        <end position="146"/>
    </location>
</feature>
<dbReference type="STRING" id="1385519.N801_09240"/>
<dbReference type="eggNOG" id="COG0697">
    <property type="taxonomic scope" value="Bacteria"/>
</dbReference>
<comment type="caution">
    <text evidence="8">The sequence shown here is derived from an EMBL/GenBank/DDBJ whole genome shotgun (WGS) entry which is preliminary data.</text>
</comment>
<reference evidence="8 9" key="1">
    <citation type="submission" date="2013-08" db="EMBL/GenBank/DDBJ databases">
        <title>The genome sequence of Knoellia aerolata.</title>
        <authorList>
            <person name="Zhu W."/>
            <person name="Wang G."/>
        </authorList>
    </citation>
    <scope>NUCLEOTIDE SEQUENCE [LARGE SCALE GENOMIC DNA]</scope>
    <source>
        <strain evidence="8 9">DSM 18566</strain>
    </source>
</reference>
<dbReference type="PANTHER" id="PTHR32322">
    <property type="entry name" value="INNER MEMBRANE TRANSPORTER"/>
    <property type="match status" value="1"/>
</dbReference>
<evidence type="ECO:0000259" key="7">
    <source>
        <dbReference type="Pfam" id="PF00892"/>
    </source>
</evidence>
<evidence type="ECO:0000256" key="3">
    <source>
        <dbReference type="ARBA" id="ARBA00022692"/>
    </source>
</evidence>
<feature type="transmembrane region" description="Helical" evidence="6">
    <location>
        <begin position="183"/>
        <end position="203"/>
    </location>
</feature>
<evidence type="ECO:0000256" key="6">
    <source>
        <dbReference type="SAM" id="Phobius"/>
    </source>
</evidence>
<dbReference type="InterPro" id="IPR000620">
    <property type="entry name" value="EamA_dom"/>
</dbReference>
<sequence>MESISRRQLGGLALVAVTAVAPVVWGSTYAVTHLWLPPDRPLFAGAMRALPVGLLMLAWHRRLPRGDWWWRSVVLGALTMGLFFGLLYVAAVRLPSGLGATLTAVGPLVTMALAWLFLRERAAVATLAASVVGALGVVLLVLQNGAQGSVDVIGVLASVGAVTSASAGFVLTKRWSADEDVIVVTSWQLVAGGLLLAPVALLVEGAPPQLPLSGWLALAYLGLVGSGVAYVAWYRGLASMSAGSVAVVGLLNPVVGVLLGVALLGEPFGPVHAVGMALVLGSVVLAQPQTRRLLASAHSVVLTTGSADAGGGGRTREVRTRHTVEACPSTTSP</sequence>
<feature type="transmembrane region" description="Helical" evidence="6">
    <location>
        <begin position="97"/>
        <end position="118"/>
    </location>
</feature>
<evidence type="ECO:0000313" key="8">
    <source>
        <dbReference type="EMBL" id="KGN41145.1"/>
    </source>
</evidence>
<accession>A0A0A0JUS9</accession>
<dbReference type="Gene3D" id="1.10.3730.20">
    <property type="match status" value="1"/>
</dbReference>
<evidence type="ECO:0000256" key="5">
    <source>
        <dbReference type="ARBA" id="ARBA00023136"/>
    </source>
</evidence>
<dbReference type="RefSeq" id="WP_245618355.1">
    <property type="nucleotide sequence ID" value="NZ_AVPL01000023.1"/>
</dbReference>
<feature type="domain" description="EamA" evidence="7">
    <location>
        <begin position="18"/>
        <end position="141"/>
    </location>
</feature>
<gene>
    <name evidence="8" type="ORF">N801_09240</name>
</gene>
<keyword evidence="3 6" id="KW-0812">Transmembrane</keyword>
<feature type="transmembrane region" description="Helical" evidence="6">
    <location>
        <begin position="270"/>
        <end position="286"/>
    </location>
</feature>
<evidence type="ECO:0000256" key="1">
    <source>
        <dbReference type="ARBA" id="ARBA00004141"/>
    </source>
</evidence>
<feature type="transmembrane region" description="Helical" evidence="6">
    <location>
        <begin position="152"/>
        <end position="171"/>
    </location>
</feature>
<name>A0A0A0JUS9_9MICO</name>
<dbReference type="EMBL" id="AVPL01000023">
    <property type="protein sequence ID" value="KGN41145.1"/>
    <property type="molecule type" value="Genomic_DNA"/>
</dbReference>
<comment type="similarity">
    <text evidence="2">Belongs to the EamA transporter family.</text>
</comment>
<protein>
    <submittedName>
        <fullName evidence="8">ABC transporter permease</fullName>
    </submittedName>
</protein>
<feature type="transmembrane region" description="Helical" evidence="6">
    <location>
        <begin position="42"/>
        <end position="60"/>
    </location>
</feature>
<comment type="subcellular location">
    <subcellularLocation>
        <location evidence="1">Membrane</location>
        <topology evidence="1">Multi-pass membrane protein</topology>
    </subcellularLocation>
</comment>
<dbReference type="Pfam" id="PF00892">
    <property type="entry name" value="EamA"/>
    <property type="match status" value="2"/>
</dbReference>
<feature type="domain" description="EamA" evidence="7">
    <location>
        <begin position="153"/>
        <end position="285"/>
    </location>
</feature>
<feature type="transmembrane region" description="Helical" evidence="6">
    <location>
        <begin position="215"/>
        <end position="233"/>
    </location>
</feature>